<evidence type="ECO:0000313" key="2">
    <source>
        <dbReference type="Proteomes" id="UP001159427"/>
    </source>
</evidence>
<organism evidence="1 2">
    <name type="scientific">Porites evermanni</name>
    <dbReference type="NCBI Taxonomy" id="104178"/>
    <lineage>
        <taxon>Eukaryota</taxon>
        <taxon>Metazoa</taxon>
        <taxon>Cnidaria</taxon>
        <taxon>Anthozoa</taxon>
        <taxon>Hexacorallia</taxon>
        <taxon>Scleractinia</taxon>
        <taxon>Fungiina</taxon>
        <taxon>Poritidae</taxon>
        <taxon>Porites</taxon>
    </lineage>
</organism>
<gene>
    <name evidence="1" type="ORF">PEVE_00020279</name>
</gene>
<accession>A0ABN8SHR8</accession>
<proteinExistence type="predicted"/>
<feature type="non-terminal residue" evidence="1">
    <location>
        <position position="197"/>
    </location>
</feature>
<dbReference type="Proteomes" id="UP001159427">
    <property type="component" value="Unassembled WGS sequence"/>
</dbReference>
<keyword evidence="2" id="KW-1185">Reference proteome</keyword>
<protein>
    <submittedName>
        <fullName evidence="1">Uncharacterized protein</fullName>
    </submittedName>
</protein>
<sequence length="197" mass="21755">MAERTGERITFVLSVANSGETLNVHVPKLNKNEVIVAASLALRLNIDLTGGHANNFLVRNVSRALVDKFAVKCAGTTPQETTTSVDGEKTLEAVFGNKHRIRLDHPILGDHGVFYPQALFNDIVFELTLSPASQVRRSLKAILLLFIEPCTAGPRGAKKYANPDITKVSVTVNRSPNRIYNNSNEAQDMWREISQLF</sequence>
<name>A0ABN8SHR8_9CNID</name>
<evidence type="ECO:0000313" key="1">
    <source>
        <dbReference type="EMBL" id="CAH3190242.1"/>
    </source>
</evidence>
<dbReference type="EMBL" id="CALNXI010002720">
    <property type="protein sequence ID" value="CAH3190242.1"/>
    <property type="molecule type" value="Genomic_DNA"/>
</dbReference>
<reference evidence="1 2" key="1">
    <citation type="submission" date="2022-05" db="EMBL/GenBank/DDBJ databases">
        <authorList>
            <consortium name="Genoscope - CEA"/>
            <person name="William W."/>
        </authorList>
    </citation>
    <scope>NUCLEOTIDE SEQUENCE [LARGE SCALE GENOMIC DNA]</scope>
</reference>
<comment type="caution">
    <text evidence="1">The sequence shown here is derived from an EMBL/GenBank/DDBJ whole genome shotgun (WGS) entry which is preliminary data.</text>
</comment>